<accession>A0ABU8NSF1</accession>
<name>A0ABU8NSF1_9SPHI</name>
<evidence type="ECO:0000259" key="5">
    <source>
        <dbReference type="PROSITE" id="PS50110"/>
    </source>
</evidence>
<dbReference type="PROSITE" id="PS00622">
    <property type="entry name" value="HTH_LUXR_1"/>
    <property type="match status" value="1"/>
</dbReference>
<feature type="modified residue" description="4-aspartylphosphate" evidence="3">
    <location>
        <position position="56"/>
    </location>
</feature>
<dbReference type="EMBL" id="JBBEUB010000010">
    <property type="protein sequence ID" value="MEJ2905186.1"/>
    <property type="molecule type" value="Genomic_DNA"/>
</dbReference>
<dbReference type="Pfam" id="PF00072">
    <property type="entry name" value="Response_reg"/>
    <property type="match status" value="1"/>
</dbReference>
<evidence type="ECO:0000313" key="6">
    <source>
        <dbReference type="EMBL" id="MEJ2905186.1"/>
    </source>
</evidence>
<sequence>MDELLIYIADDHAIFVEGLSEILKAQPHLKIIGTATDGQELVELMLQRKADLVILDINMPKLNGIQCTEWIKKNSPKTKVVILTMFPEKSYIDQLIKAGADGCLLKSRGSKDLLEAIERVIDSKSYFDSITDFINPIEHLPYHISEREIEIIRLVVNGLTSAEIAGKLFISEHTVKTHRKNIFRKMGINSTGQLATFAINNGLIA</sequence>
<dbReference type="Pfam" id="PF00196">
    <property type="entry name" value="GerE"/>
    <property type="match status" value="1"/>
</dbReference>
<evidence type="ECO:0000259" key="4">
    <source>
        <dbReference type="PROSITE" id="PS50043"/>
    </source>
</evidence>
<dbReference type="PANTHER" id="PTHR43214:SF43">
    <property type="entry name" value="TWO-COMPONENT RESPONSE REGULATOR"/>
    <property type="match status" value="1"/>
</dbReference>
<feature type="domain" description="Response regulatory" evidence="5">
    <location>
        <begin position="5"/>
        <end position="121"/>
    </location>
</feature>
<organism evidence="6 7">
    <name type="scientific">Pedobacter panaciterrae</name>
    <dbReference type="NCBI Taxonomy" id="363849"/>
    <lineage>
        <taxon>Bacteria</taxon>
        <taxon>Pseudomonadati</taxon>
        <taxon>Bacteroidota</taxon>
        <taxon>Sphingobacteriia</taxon>
        <taxon>Sphingobacteriales</taxon>
        <taxon>Sphingobacteriaceae</taxon>
        <taxon>Pedobacter</taxon>
    </lineage>
</organism>
<dbReference type="InterPro" id="IPR011006">
    <property type="entry name" value="CheY-like_superfamily"/>
</dbReference>
<dbReference type="SMART" id="SM00448">
    <property type="entry name" value="REC"/>
    <property type="match status" value="1"/>
</dbReference>
<keyword evidence="2" id="KW-0238">DNA-binding</keyword>
<evidence type="ECO:0000256" key="2">
    <source>
        <dbReference type="ARBA" id="ARBA00023125"/>
    </source>
</evidence>
<comment type="caution">
    <text evidence="6">The sequence shown here is derived from an EMBL/GenBank/DDBJ whole genome shotgun (WGS) entry which is preliminary data.</text>
</comment>
<keyword evidence="7" id="KW-1185">Reference proteome</keyword>
<gene>
    <name evidence="6" type="ORF">WAE58_22260</name>
</gene>
<dbReference type="Proteomes" id="UP001378956">
    <property type="component" value="Unassembled WGS sequence"/>
</dbReference>
<dbReference type="SUPFAM" id="SSF52172">
    <property type="entry name" value="CheY-like"/>
    <property type="match status" value="1"/>
</dbReference>
<dbReference type="InterPro" id="IPR016032">
    <property type="entry name" value="Sig_transdc_resp-reg_C-effctor"/>
</dbReference>
<dbReference type="PANTHER" id="PTHR43214">
    <property type="entry name" value="TWO-COMPONENT RESPONSE REGULATOR"/>
    <property type="match status" value="1"/>
</dbReference>
<protein>
    <submittedName>
        <fullName evidence="6">Response regulator transcription factor</fullName>
    </submittedName>
</protein>
<dbReference type="PRINTS" id="PR00038">
    <property type="entry name" value="HTHLUXR"/>
</dbReference>
<evidence type="ECO:0000256" key="1">
    <source>
        <dbReference type="ARBA" id="ARBA00022553"/>
    </source>
</evidence>
<dbReference type="Gene3D" id="3.40.50.2300">
    <property type="match status" value="1"/>
</dbReference>
<dbReference type="PROSITE" id="PS50043">
    <property type="entry name" value="HTH_LUXR_2"/>
    <property type="match status" value="1"/>
</dbReference>
<dbReference type="RefSeq" id="WP_288883031.1">
    <property type="nucleotide sequence ID" value="NZ_CBFGNQ010000026.1"/>
</dbReference>
<proteinExistence type="predicted"/>
<dbReference type="InterPro" id="IPR001789">
    <property type="entry name" value="Sig_transdc_resp-reg_receiver"/>
</dbReference>
<reference evidence="6 7" key="1">
    <citation type="submission" date="2024-03" db="EMBL/GenBank/DDBJ databases">
        <title>Sequence of Lycoming College Course Isolates.</title>
        <authorList>
            <person name="Plotts O."/>
            <person name="Newman J."/>
        </authorList>
    </citation>
    <scope>NUCLEOTIDE SEQUENCE [LARGE SCALE GENOMIC DNA]</scope>
    <source>
        <strain evidence="6 7">CJB-3</strain>
    </source>
</reference>
<dbReference type="InterPro" id="IPR000792">
    <property type="entry name" value="Tscrpt_reg_LuxR_C"/>
</dbReference>
<dbReference type="InterPro" id="IPR036388">
    <property type="entry name" value="WH-like_DNA-bd_sf"/>
</dbReference>
<feature type="domain" description="HTH luxR-type" evidence="4">
    <location>
        <begin position="137"/>
        <end position="202"/>
    </location>
</feature>
<dbReference type="Gene3D" id="1.10.10.10">
    <property type="entry name" value="Winged helix-like DNA-binding domain superfamily/Winged helix DNA-binding domain"/>
    <property type="match status" value="1"/>
</dbReference>
<dbReference type="CDD" id="cd17535">
    <property type="entry name" value="REC_NarL-like"/>
    <property type="match status" value="1"/>
</dbReference>
<dbReference type="SMART" id="SM00421">
    <property type="entry name" value="HTH_LUXR"/>
    <property type="match status" value="1"/>
</dbReference>
<evidence type="ECO:0000313" key="7">
    <source>
        <dbReference type="Proteomes" id="UP001378956"/>
    </source>
</evidence>
<evidence type="ECO:0000256" key="3">
    <source>
        <dbReference type="PROSITE-ProRule" id="PRU00169"/>
    </source>
</evidence>
<dbReference type="InterPro" id="IPR039420">
    <property type="entry name" value="WalR-like"/>
</dbReference>
<keyword evidence="1 3" id="KW-0597">Phosphoprotein</keyword>
<dbReference type="InterPro" id="IPR058245">
    <property type="entry name" value="NreC/VraR/RcsB-like_REC"/>
</dbReference>
<dbReference type="SUPFAM" id="SSF46894">
    <property type="entry name" value="C-terminal effector domain of the bipartite response regulators"/>
    <property type="match status" value="1"/>
</dbReference>
<dbReference type="PROSITE" id="PS50110">
    <property type="entry name" value="RESPONSE_REGULATORY"/>
    <property type="match status" value="1"/>
</dbReference>
<dbReference type="CDD" id="cd06170">
    <property type="entry name" value="LuxR_C_like"/>
    <property type="match status" value="1"/>
</dbReference>